<dbReference type="EMBL" id="CADIKH010000001">
    <property type="protein sequence ID" value="CAB3746010.1"/>
    <property type="molecule type" value="Genomic_DNA"/>
</dbReference>
<proteinExistence type="predicted"/>
<organism evidence="1 2">
    <name type="scientific">Paraburkholderia humisilvae</name>
    <dbReference type="NCBI Taxonomy" id="627669"/>
    <lineage>
        <taxon>Bacteria</taxon>
        <taxon>Pseudomonadati</taxon>
        <taxon>Pseudomonadota</taxon>
        <taxon>Betaproteobacteria</taxon>
        <taxon>Burkholderiales</taxon>
        <taxon>Burkholderiaceae</taxon>
        <taxon>Paraburkholderia</taxon>
    </lineage>
</organism>
<dbReference type="Proteomes" id="UP000494363">
    <property type="component" value="Unassembled WGS sequence"/>
</dbReference>
<evidence type="ECO:0000313" key="1">
    <source>
        <dbReference type="EMBL" id="CAB3746010.1"/>
    </source>
</evidence>
<keyword evidence="2" id="KW-1185">Reference proteome</keyword>
<reference evidence="1 2" key="1">
    <citation type="submission" date="2020-04" db="EMBL/GenBank/DDBJ databases">
        <authorList>
            <person name="De Canck E."/>
        </authorList>
    </citation>
    <scope>NUCLEOTIDE SEQUENCE [LARGE SCALE GENOMIC DNA]</scope>
    <source>
        <strain evidence="1 2">LMG 29542</strain>
    </source>
</reference>
<evidence type="ECO:0000313" key="2">
    <source>
        <dbReference type="Proteomes" id="UP000494363"/>
    </source>
</evidence>
<name>A0A6J5CV53_9BURK</name>
<accession>A0A6J5CV53</accession>
<sequence>MDSAALDYLTRQREVFAINAIAASPLNGQPAFLVYGRSHQFANHFSGEGAPALFRKVRSEELSQ</sequence>
<gene>
    <name evidence="1" type="ORF">LMG29542_00100</name>
</gene>
<protein>
    <submittedName>
        <fullName evidence="1">Uncharacterized protein</fullName>
    </submittedName>
</protein>
<dbReference type="AlphaFoldDB" id="A0A6J5CV53"/>